<dbReference type="EC" id="6.2.1.44" evidence="4"/>
<evidence type="ECO:0000259" key="7">
    <source>
        <dbReference type="Pfam" id="PF13193"/>
    </source>
</evidence>
<dbReference type="CDD" id="cd05917">
    <property type="entry name" value="FACL_like_2"/>
    <property type="match status" value="1"/>
</dbReference>
<keyword evidence="2 8" id="KW-0436">Ligase</keyword>
<evidence type="ECO:0000313" key="9">
    <source>
        <dbReference type="Proteomes" id="UP000007150"/>
    </source>
</evidence>
<dbReference type="HOGENOM" id="CLU_000022_59_7_5"/>
<dbReference type="Gene3D" id="3.40.50.12780">
    <property type="entry name" value="N-terminal domain of ligase-like"/>
    <property type="match status" value="1"/>
</dbReference>
<dbReference type="InterPro" id="IPR042099">
    <property type="entry name" value="ANL_N_sf"/>
</dbReference>
<dbReference type="InterPro" id="IPR025110">
    <property type="entry name" value="AMP-bd_C"/>
</dbReference>
<evidence type="ECO:0000256" key="4">
    <source>
        <dbReference type="ARBA" id="ARBA00066616"/>
    </source>
</evidence>
<dbReference type="PANTHER" id="PTHR43201">
    <property type="entry name" value="ACYL-COA SYNTHETASE"/>
    <property type="match status" value="1"/>
</dbReference>
<dbReference type="AlphaFoldDB" id="F6ETN9"/>
<dbReference type="Proteomes" id="UP000007150">
    <property type="component" value="Chromosome 1"/>
</dbReference>
<evidence type="ECO:0000256" key="5">
    <source>
        <dbReference type="ARBA" id="ARBA00067668"/>
    </source>
</evidence>
<dbReference type="Pfam" id="PF13193">
    <property type="entry name" value="AMP-binding_C"/>
    <property type="match status" value="1"/>
</dbReference>
<feature type="domain" description="AMP-binding enzyme C-terminal" evidence="7">
    <location>
        <begin position="453"/>
        <end position="528"/>
    </location>
</feature>
<protein>
    <recommendedName>
        <fullName evidence="5">3-methylmercaptopropionyl-CoA ligase</fullName>
        <ecNumber evidence="4">6.2.1.44</ecNumber>
    </recommendedName>
</protein>
<dbReference type="Gene3D" id="3.30.300.30">
    <property type="match status" value="1"/>
</dbReference>
<feature type="domain" description="AMP-dependent synthetase/ligase" evidence="6">
    <location>
        <begin position="28"/>
        <end position="402"/>
    </location>
</feature>
<comment type="similarity">
    <text evidence="1">Belongs to the ATP-dependent AMP-binding enzyme family.</text>
</comment>
<dbReference type="FunFam" id="3.40.50.12780:FF:000003">
    <property type="entry name" value="Long-chain-fatty-acid--CoA ligase FadD"/>
    <property type="match status" value="1"/>
</dbReference>
<dbReference type="FunFam" id="3.30.300.30:FF:000008">
    <property type="entry name" value="2,3-dihydroxybenzoate-AMP ligase"/>
    <property type="match status" value="1"/>
</dbReference>
<dbReference type="EMBL" id="CP002798">
    <property type="protein sequence ID" value="AEG49534.1"/>
    <property type="molecule type" value="Genomic_DNA"/>
</dbReference>
<evidence type="ECO:0000313" key="8">
    <source>
        <dbReference type="EMBL" id="AEG49534.1"/>
    </source>
</evidence>
<dbReference type="GO" id="GO:0006631">
    <property type="term" value="P:fatty acid metabolic process"/>
    <property type="evidence" value="ECO:0007669"/>
    <property type="project" value="TreeGrafter"/>
</dbReference>
<dbReference type="PANTHER" id="PTHR43201:SF5">
    <property type="entry name" value="MEDIUM-CHAIN ACYL-COA LIGASE ACSF2, MITOCHONDRIAL"/>
    <property type="match status" value="1"/>
</dbReference>
<dbReference type="RefSeq" id="WP_013847784.1">
    <property type="nucleotide sequence ID" value="NC_015593.1"/>
</dbReference>
<dbReference type="InterPro" id="IPR020845">
    <property type="entry name" value="AMP-binding_CS"/>
</dbReference>
<sequence length="555" mass="60969">MTPDRTLSYRKGPTDGPLLNQTIGQALRRAALQWPDELALVSRHQRLRWTWRELDREVDRVASGLLHLGIRKGDRVGIWAANCAEWAVIQFASARIGAILVTINPAYRVSEVEYVLAKAGCSLLVTAARFKTSDYIAMLREIDPNAMPLLRIKVALGEEVQEGVLRWDDLRAEPDVPALTALEAALSPDDAINVQFTSGTTGFPKGATLTHRNILNNAHFTGRTINLTNADRICIPVPLYHCFGMVLGNLAALTSGAAMVYPGEAYDPTLVLQAIEAEGCTALYGVPTMFIAILARTDLDSYNVSTLRTGIMAGAPCPATTMRQVMDQLNMREITIGYGMTETSPLTTQTATDDPLEERAGTVGRVHPHAEAKIVGPDGKTLPIGEQGEYCSRGYAVMQGYWDEPERTAEAIDADGWMHSGDLAVMDEKGYIRITGRIKDMVIRGGENIYPREIEEFLLTHPQIQDAQVFGVADEKLGEEVCAWVIAKPGAELSVDGVLAHCRGNIAHYKVPRHVRVVPRFPMTVTGKAQKFQMRKMMETELRIARGSPPLGEPQ</sequence>
<accession>F6ETN9</accession>
<evidence type="ECO:0000256" key="3">
    <source>
        <dbReference type="ARBA" id="ARBA00051915"/>
    </source>
</evidence>
<keyword evidence="9" id="KW-1185">Reference proteome</keyword>
<dbReference type="PROSITE" id="PS00455">
    <property type="entry name" value="AMP_BINDING"/>
    <property type="match status" value="1"/>
</dbReference>
<dbReference type="STRING" id="690566.Sphch_1850"/>
<reference evidence="8 9" key="1">
    <citation type="submission" date="2011-05" db="EMBL/GenBank/DDBJ databases">
        <title>Complete sequence of chromosome 1 of Sphingobium chlorophenolicum L-1.</title>
        <authorList>
            <consortium name="US DOE Joint Genome Institute"/>
            <person name="Lucas S."/>
            <person name="Han J."/>
            <person name="Lapidus A."/>
            <person name="Cheng J.-F."/>
            <person name="Goodwin L."/>
            <person name="Pitluck S."/>
            <person name="Peters L."/>
            <person name="Daligault H."/>
            <person name="Han C."/>
            <person name="Tapia R."/>
            <person name="Land M."/>
            <person name="Hauser L."/>
            <person name="Kyrpides N."/>
            <person name="Ivanova N."/>
            <person name="Pagani I."/>
            <person name="Turner P."/>
            <person name="Copley S."/>
            <person name="Woyke T."/>
        </authorList>
    </citation>
    <scope>NUCLEOTIDE SEQUENCE [LARGE SCALE GENOMIC DNA]</scope>
    <source>
        <strain evidence="8 9">L-1</strain>
    </source>
</reference>
<dbReference type="Pfam" id="PF00501">
    <property type="entry name" value="AMP-binding"/>
    <property type="match status" value="1"/>
</dbReference>
<dbReference type="SUPFAM" id="SSF56801">
    <property type="entry name" value="Acetyl-CoA synthetase-like"/>
    <property type="match status" value="1"/>
</dbReference>
<evidence type="ECO:0000259" key="6">
    <source>
        <dbReference type="Pfam" id="PF00501"/>
    </source>
</evidence>
<gene>
    <name evidence="8" type="ORF">Sphch_1850</name>
</gene>
<evidence type="ECO:0000256" key="1">
    <source>
        <dbReference type="ARBA" id="ARBA00006432"/>
    </source>
</evidence>
<dbReference type="KEGG" id="sch:Sphch_1850"/>
<proteinExistence type="inferred from homology"/>
<organism evidence="8 9">
    <name type="scientific">Sphingobium chlorophenolicum L-1</name>
    <dbReference type="NCBI Taxonomy" id="690566"/>
    <lineage>
        <taxon>Bacteria</taxon>
        <taxon>Pseudomonadati</taxon>
        <taxon>Pseudomonadota</taxon>
        <taxon>Alphaproteobacteria</taxon>
        <taxon>Sphingomonadales</taxon>
        <taxon>Sphingomonadaceae</taxon>
        <taxon>Sphingobium</taxon>
    </lineage>
</organism>
<dbReference type="InterPro" id="IPR000873">
    <property type="entry name" value="AMP-dep_synth/lig_dom"/>
</dbReference>
<comment type="catalytic activity">
    <reaction evidence="3">
        <text>3-(methylsulfanyl)propanoate + ATP + CoA = 3-(methylsulfanyl)propanoyl-CoA + AMP + diphosphate</text>
        <dbReference type="Rhea" id="RHEA:43052"/>
        <dbReference type="ChEBI" id="CHEBI:30616"/>
        <dbReference type="ChEBI" id="CHEBI:33019"/>
        <dbReference type="ChEBI" id="CHEBI:49016"/>
        <dbReference type="ChEBI" id="CHEBI:57287"/>
        <dbReference type="ChEBI" id="CHEBI:82815"/>
        <dbReference type="ChEBI" id="CHEBI:456215"/>
        <dbReference type="EC" id="6.2.1.44"/>
    </reaction>
    <physiologicalReaction direction="left-to-right" evidence="3">
        <dbReference type="Rhea" id="RHEA:43053"/>
    </physiologicalReaction>
</comment>
<dbReference type="GO" id="GO:0031956">
    <property type="term" value="F:medium-chain fatty acid-CoA ligase activity"/>
    <property type="evidence" value="ECO:0007669"/>
    <property type="project" value="TreeGrafter"/>
</dbReference>
<evidence type="ECO:0000256" key="2">
    <source>
        <dbReference type="ARBA" id="ARBA00022598"/>
    </source>
</evidence>
<name>F6ETN9_SPHCR</name>
<dbReference type="InterPro" id="IPR045851">
    <property type="entry name" value="AMP-bd_C_sf"/>
</dbReference>